<dbReference type="InterPro" id="IPR057207">
    <property type="entry name" value="FBXL15_LRR"/>
</dbReference>
<reference evidence="3 4" key="1">
    <citation type="submission" date="2024-06" db="EMBL/GenBank/DDBJ databases">
        <authorList>
            <person name="Kraege A."/>
            <person name="Thomma B."/>
        </authorList>
    </citation>
    <scope>NUCLEOTIDE SEQUENCE [LARGE SCALE GENOMIC DNA]</scope>
</reference>
<comment type="caution">
    <text evidence="3">The sequence shown here is derived from an EMBL/GenBank/DDBJ whole genome shotgun (WGS) entry which is preliminary data.</text>
</comment>
<accession>A0ABP1GCP0</accession>
<proteinExistence type="predicted"/>
<dbReference type="Pfam" id="PF25372">
    <property type="entry name" value="DUF7885"/>
    <property type="match status" value="1"/>
</dbReference>
<dbReference type="EMBL" id="CAXHTA020000018">
    <property type="protein sequence ID" value="CAL5228453.1"/>
    <property type="molecule type" value="Genomic_DNA"/>
</dbReference>
<name>A0ABP1GCP0_9CHLO</name>
<dbReference type="InterPro" id="IPR032675">
    <property type="entry name" value="LRR_dom_sf"/>
</dbReference>
<dbReference type="PANTHER" id="PTHR13318">
    <property type="entry name" value="PARTNER OF PAIRED, ISOFORM B-RELATED"/>
    <property type="match status" value="1"/>
</dbReference>
<keyword evidence="4" id="KW-1185">Reference proteome</keyword>
<organism evidence="3 4">
    <name type="scientific">Coccomyxa viridis</name>
    <dbReference type="NCBI Taxonomy" id="1274662"/>
    <lineage>
        <taxon>Eukaryota</taxon>
        <taxon>Viridiplantae</taxon>
        <taxon>Chlorophyta</taxon>
        <taxon>core chlorophytes</taxon>
        <taxon>Trebouxiophyceae</taxon>
        <taxon>Trebouxiophyceae incertae sedis</taxon>
        <taxon>Coccomyxaceae</taxon>
        <taxon>Coccomyxa</taxon>
    </lineage>
</organism>
<dbReference type="SUPFAM" id="SSF52047">
    <property type="entry name" value="RNI-like"/>
    <property type="match status" value="1"/>
</dbReference>
<feature type="domain" description="F-box/LRR-repeat protein 15-like leucin rich repeat" evidence="2">
    <location>
        <begin position="451"/>
        <end position="582"/>
    </location>
</feature>
<gene>
    <name evidence="3" type="primary">g11590</name>
    <name evidence="3" type="ORF">VP750_LOCUS10359</name>
</gene>
<evidence type="ECO:0000313" key="3">
    <source>
        <dbReference type="EMBL" id="CAL5228453.1"/>
    </source>
</evidence>
<sequence length="600" mass="65164">MLQNLPELACKIMVEQYLSDLEVKTLRLVSKGLKSWIDSNLTALKPRASSRSQELGLVKAFPNLLRLDLRHYTHAAPEEFQSGYKQLTALTRLTCLKLHLEDRFHHPTLIQGIEGLTGLTPSLQIERAQTLSDEALDALSCLVNLQELSLSGALSLGGKGLATLKDLPHFRSLDASSCGRIPPGVLSTIAGLTQLTALEASFHGKYNVRPPSPHEYLGILSGLTGLQKLDLNNCIGASQGLLRQLAELKRLTALYIGTRFCSQPAIDGSALLDLRELTVLGVVGWHIYLMPQAASSNSSGLAELALTELHMSQWQHEHHEGLLSAAVRGGRLSILKIDGCPIRDISQSWTQATALTRLEFSSCCRMPLIELRTVPRLKCLTFSKCRVSSAEVRHYVSSLSTLETLQLHCTSLPPPGGIELAAALGMSSILNTLVMPSDVPSTKEVLHQVAQLSTLQKLDLSTDPAHRQQHVVPAVLQPDENFCPLSALTKLTSLGLAYMGIRKSGLDAISCLKSLRILKLDGGRFTDKGLRVLTGLTALRSLSLQDCHNITDEGLKTLVEPLSRQSLALVDVKGCRRLTALSLAVNMGVVCCNIIGLPSR</sequence>
<dbReference type="Gene3D" id="3.80.10.10">
    <property type="entry name" value="Ribonuclease Inhibitor"/>
    <property type="match status" value="3"/>
</dbReference>
<evidence type="ECO:0000313" key="4">
    <source>
        <dbReference type="Proteomes" id="UP001497392"/>
    </source>
</evidence>
<protein>
    <submittedName>
        <fullName evidence="3">G11590 protein</fullName>
    </submittedName>
</protein>
<dbReference type="Proteomes" id="UP001497392">
    <property type="component" value="Unassembled WGS sequence"/>
</dbReference>
<evidence type="ECO:0000256" key="1">
    <source>
        <dbReference type="ARBA" id="ARBA00004430"/>
    </source>
</evidence>
<comment type="subcellular location">
    <subcellularLocation>
        <location evidence="1">Cytoplasm</location>
        <location evidence="1">Cytoskeleton</location>
        <location evidence="1">Cilium axoneme</location>
    </subcellularLocation>
</comment>
<evidence type="ECO:0000259" key="2">
    <source>
        <dbReference type="Pfam" id="PF25372"/>
    </source>
</evidence>
<dbReference type="SMART" id="SM00368">
    <property type="entry name" value="LRR_RI"/>
    <property type="match status" value="2"/>
</dbReference>